<evidence type="ECO:0008006" key="11">
    <source>
        <dbReference type="Google" id="ProtNLM"/>
    </source>
</evidence>
<dbReference type="Proteomes" id="UP001470230">
    <property type="component" value="Unassembled WGS sequence"/>
</dbReference>
<sequence length="815" mass="90561">MVCFIRCTFNSINSITNGGAILIDLENYGINNIIHNCTFSLCSAKSGGAFYFYYKPSQNCTIEFLNTIFDKNSAYSSSGGSFYIFSHPTSCNLTIKNCTFKSNTAINNGGSIFIRNTINSIKNCSFINNLITEKDIEMKGGAIYCEDGKSYDGISDCIFTNNTAICENELSNGGAISIRNEIDTSYTFNNCIFTNNSAISFCHESFGGAISFSNEYGIYSLKDCTFVNNTSHSSNYKAFGGAVSFNKSKNSINISLNCCHFYNNSANSLNESSHGGAICSFSFLTLMIDCEFINNTVNSKKLSEGGAFYANVTSIYVSSFNFNFIRKCIFNNLSFSSNFAYSNSFSNGGAICYKKTNSKNSLSYANEYFSNCSFSCNKAFSNHTSKGGAIDISNDANGNFINCTFKNNIAEVILNEKSTKSDCLCFGGAFHHKKASIKFRNCTFINNSCFGRATRHYMHTKAGALYSSYTQATINQSVFLNNTLHCSGIYSYAKGGSCIFIEVSGNLNDCRFMNNEAISFASNSSTGFHNAHGGAVYISNCEVLFSCKNCTFTNNTASVPSNRTKEFAGALYISLGEVNNCTFNENVAYNGCDIMFHQEKKSKLTINNCFYYHQTNANRSINSILFFHTSKDFTVPVIFKNNKFFDDAGIHLFDAERFNYVDSLRFNIESNCITPFDDALYKTNDMPIVNINYNALVSFYAAFDSACQEYIIPPKRHLTEEVPEQIIITQALPIVSHSEQMITETPAEAKANVDDRQNDSKNEIIEKMYNKIFVLVIALSISQIAIFVSLLVFVILIIKKVNQHEFGEPQEFTFS</sequence>
<dbReference type="EMBL" id="JAPFFF010000021">
    <property type="protein sequence ID" value="KAK8854162.1"/>
    <property type="molecule type" value="Genomic_DNA"/>
</dbReference>
<keyword evidence="5" id="KW-0732">Signal</keyword>
<evidence type="ECO:0000313" key="10">
    <source>
        <dbReference type="Proteomes" id="UP001470230"/>
    </source>
</evidence>
<keyword evidence="4" id="KW-0964">Secreted</keyword>
<keyword evidence="8" id="KW-0812">Transmembrane</keyword>
<proteinExistence type="predicted"/>
<keyword evidence="7" id="KW-0998">Cell outer membrane</keyword>
<comment type="subcellular location">
    <subcellularLocation>
        <location evidence="1">Cell envelope</location>
    </subcellularLocation>
    <subcellularLocation>
        <location evidence="2">Cell outer membrane</location>
    </subcellularLocation>
    <subcellularLocation>
        <location evidence="3">Secreted</location>
    </subcellularLocation>
</comment>
<evidence type="ECO:0000256" key="4">
    <source>
        <dbReference type="ARBA" id="ARBA00022525"/>
    </source>
</evidence>
<evidence type="ECO:0000256" key="2">
    <source>
        <dbReference type="ARBA" id="ARBA00004442"/>
    </source>
</evidence>
<comment type="caution">
    <text evidence="9">The sequence shown here is derived from an EMBL/GenBank/DDBJ whole genome shotgun (WGS) entry which is preliminary data.</text>
</comment>
<name>A0ABR2HXA5_9EUKA</name>
<dbReference type="InterPro" id="IPR011050">
    <property type="entry name" value="Pectin_lyase_fold/virulence"/>
</dbReference>
<keyword evidence="10" id="KW-1185">Reference proteome</keyword>
<dbReference type="PANTHER" id="PTHR11319:SF35">
    <property type="entry name" value="OUTER MEMBRANE PROTEIN PMPC-RELATED"/>
    <property type="match status" value="1"/>
</dbReference>
<gene>
    <name evidence="9" type="ORF">M9Y10_016719</name>
</gene>
<dbReference type="InterPro" id="IPR006626">
    <property type="entry name" value="PbH1"/>
</dbReference>
<keyword evidence="6 8" id="KW-0472">Membrane</keyword>
<dbReference type="InterPro" id="IPR003368">
    <property type="entry name" value="POMP_repeat"/>
</dbReference>
<accession>A0ABR2HXA5</accession>
<evidence type="ECO:0000256" key="8">
    <source>
        <dbReference type="SAM" id="Phobius"/>
    </source>
</evidence>
<feature type="transmembrane region" description="Helical" evidence="8">
    <location>
        <begin position="772"/>
        <end position="798"/>
    </location>
</feature>
<evidence type="ECO:0000256" key="6">
    <source>
        <dbReference type="ARBA" id="ARBA00023136"/>
    </source>
</evidence>
<dbReference type="PANTHER" id="PTHR11319">
    <property type="entry name" value="G PROTEIN-COUPLED RECEPTOR-RELATED"/>
    <property type="match status" value="1"/>
</dbReference>
<organism evidence="9 10">
    <name type="scientific">Tritrichomonas musculus</name>
    <dbReference type="NCBI Taxonomy" id="1915356"/>
    <lineage>
        <taxon>Eukaryota</taxon>
        <taxon>Metamonada</taxon>
        <taxon>Parabasalia</taxon>
        <taxon>Tritrichomonadida</taxon>
        <taxon>Tritrichomonadidae</taxon>
        <taxon>Tritrichomonas</taxon>
    </lineage>
</organism>
<evidence type="ECO:0000256" key="1">
    <source>
        <dbReference type="ARBA" id="ARBA00004196"/>
    </source>
</evidence>
<evidence type="ECO:0000256" key="7">
    <source>
        <dbReference type="ARBA" id="ARBA00023237"/>
    </source>
</evidence>
<evidence type="ECO:0000256" key="5">
    <source>
        <dbReference type="ARBA" id="ARBA00022729"/>
    </source>
</evidence>
<dbReference type="Pfam" id="PF02415">
    <property type="entry name" value="Chlam_PMP"/>
    <property type="match status" value="1"/>
</dbReference>
<dbReference type="SUPFAM" id="SSF51126">
    <property type="entry name" value="Pectin lyase-like"/>
    <property type="match status" value="2"/>
</dbReference>
<protein>
    <recommendedName>
        <fullName evidence="11">Right handed beta helix domain-containing protein</fullName>
    </recommendedName>
</protein>
<evidence type="ECO:0000256" key="3">
    <source>
        <dbReference type="ARBA" id="ARBA00004613"/>
    </source>
</evidence>
<keyword evidence="8" id="KW-1133">Transmembrane helix</keyword>
<evidence type="ECO:0000313" key="9">
    <source>
        <dbReference type="EMBL" id="KAK8854162.1"/>
    </source>
</evidence>
<dbReference type="SMART" id="SM00710">
    <property type="entry name" value="PbH1"/>
    <property type="match status" value="8"/>
</dbReference>
<reference evidence="9 10" key="1">
    <citation type="submission" date="2024-04" db="EMBL/GenBank/DDBJ databases">
        <title>Tritrichomonas musculus Genome.</title>
        <authorList>
            <person name="Alves-Ferreira E."/>
            <person name="Grigg M."/>
            <person name="Lorenzi H."/>
            <person name="Galac M."/>
        </authorList>
    </citation>
    <scope>NUCLEOTIDE SEQUENCE [LARGE SCALE GENOMIC DNA]</scope>
    <source>
        <strain evidence="9 10">EAF2021</strain>
    </source>
</reference>